<dbReference type="AlphaFoldDB" id="J3P6K8"/>
<reference evidence="3" key="4">
    <citation type="journal article" date="2015" name="G3 (Bethesda)">
        <title>Genome sequences of three phytopathogenic species of the Magnaporthaceae family of fungi.</title>
        <authorList>
            <person name="Okagaki L.H."/>
            <person name="Nunes C.C."/>
            <person name="Sailsbery J."/>
            <person name="Clay B."/>
            <person name="Brown D."/>
            <person name="John T."/>
            <person name="Oh Y."/>
            <person name="Young N."/>
            <person name="Fitzgerald M."/>
            <person name="Haas B.J."/>
            <person name="Zeng Q."/>
            <person name="Young S."/>
            <person name="Adiconis X."/>
            <person name="Fan L."/>
            <person name="Levin J.Z."/>
            <person name="Mitchell T.K."/>
            <person name="Okubara P.A."/>
            <person name="Farman M.L."/>
            <person name="Kohn L.M."/>
            <person name="Birren B."/>
            <person name="Ma L.-J."/>
            <person name="Dean R.A."/>
        </authorList>
    </citation>
    <scope>NUCLEOTIDE SEQUENCE</scope>
    <source>
        <strain evidence="3">R3-111a-1</strain>
    </source>
</reference>
<reference evidence="2" key="3">
    <citation type="submission" date="2010-09" db="EMBL/GenBank/DDBJ databases">
        <title>Annotation of Gaeumannomyces graminis var. tritici R3-111a-1.</title>
        <authorList>
            <consortium name="The Broad Institute Genome Sequencing Platform"/>
            <person name="Ma L.-J."/>
            <person name="Dead R."/>
            <person name="Young S.K."/>
            <person name="Zeng Q."/>
            <person name="Gargeya S."/>
            <person name="Fitzgerald M."/>
            <person name="Haas B."/>
            <person name="Abouelleil A."/>
            <person name="Alvarado L."/>
            <person name="Arachchi H.M."/>
            <person name="Berlin A."/>
            <person name="Brown A."/>
            <person name="Chapman S.B."/>
            <person name="Chen Z."/>
            <person name="Dunbar C."/>
            <person name="Freedman E."/>
            <person name="Gearin G."/>
            <person name="Gellesch M."/>
            <person name="Goldberg J."/>
            <person name="Griggs A."/>
            <person name="Gujja S."/>
            <person name="Heiman D."/>
            <person name="Howarth C."/>
            <person name="Larson L."/>
            <person name="Lui A."/>
            <person name="MacDonald P.J.P."/>
            <person name="Mehta T."/>
            <person name="Montmayeur A."/>
            <person name="Murphy C."/>
            <person name="Neiman D."/>
            <person name="Pearson M."/>
            <person name="Priest M."/>
            <person name="Roberts A."/>
            <person name="Saif S."/>
            <person name="Shea T."/>
            <person name="Shenoy N."/>
            <person name="Sisk P."/>
            <person name="Stolte C."/>
            <person name="Sykes S."/>
            <person name="Yandava C."/>
            <person name="Wortman J."/>
            <person name="Nusbaum C."/>
            <person name="Birren B."/>
        </authorList>
    </citation>
    <scope>NUCLEOTIDE SEQUENCE</scope>
    <source>
        <strain evidence="2">R3-111a-1</strain>
    </source>
</reference>
<evidence type="ECO:0000313" key="2">
    <source>
        <dbReference type="EMBL" id="EJT72283.1"/>
    </source>
</evidence>
<dbReference type="RefSeq" id="XP_009225257.1">
    <property type="nucleotide sequence ID" value="XM_009226993.1"/>
</dbReference>
<dbReference type="SUPFAM" id="SSF54593">
    <property type="entry name" value="Glyoxalase/Bleomycin resistance protein/Dihydroxybiphenyl dioxygenase"/>
    <property type="match status" value="1"/>
</dbReference>
<proteinExistence type="predicted"/>
<dbReference type="HOGENOM" id="CLU_046006_19_0_1"/>
<dbReference type="eggNOG" id="ENOG502SNCW">
    <property type="taxonomic scope" value="Eukaryota"/>
</dbReference>
<reference evidence="4" key="1">
    <citation type="submission" date="2010-07" db="EMBL/GenBank/DDBJ databases">
        <title>The genome sequence of Gaeumannomyces graminis var. tritici strain R3-111a-1.</title>
        <authorList>
            <consortium name="The Broad Institute Genome Sequencing Platform"/>
            <person name="Ma L.-J."/>
            <person name="Dead R."/>
            <person name="Young S."/>
            <person name="Zeng Q."/>
            <person name="Koehrsen M."/>
            <person name="Alvarado L."/>
            <person name="Berlin A."/>
            <person name="Chapman S.B."/>
            <person name="Chen Z."/>
            <person name="Freedman E."/>
            <person name="Gellesch M."/>
            <person name="Goldberg J."/>
            <person name="Griggs A."/>
            <person name="Gujja S."/>
            <person name="Heilman E.R."/>
            <person name="Heiman D."/>
            <person name="Hepburn T."/>
            <person name="Howarth C."/>
            <person name="Jen D."/>
            <person name="Larson L."/>
            <person name="Mehta T."/>
            <person name="Neiman D."/>
            <person name="Pearson M."/>
            <person name="Roberts A."/>
            <person name="Saif S."/>
            <person name="Shea T."/>
            <person name="Shenoy N."/>
            <person name="Sisk P."/>
            <person name="Stolte C."/>
            <person name="Sykes S."/>
            <person name="Walk T."/>
            <person name="White J."/>
            <person name="Yandava C."/>
            <person name="Haas B."/>
            <person name="Nusbaum C."/>
            <person name="Birren B."/>
        </authorList>
    </citation>
    <scope>NUCLEOTIDE SEQUENCE [LARGE SCALE GENOMIC DNA]</scope>
    <source>
        <strain evidence="4">R3-111a-1</strain>
    </source>
</reference>
<accession>J3P6K8</accession>
<reference evidence="2" key="2">
    <citation type="submission" date="2010-07" db="EMBL/GenBank/DDBJ databases">
        <authorList>
            <consortium name="The Broad Institute Genome Sequencing Platform"/>
            <consortium name="Broad Institute Genome Sequencing Center for Infectious Disease"/>
            <person name="Ma L.-J."/>
            <person name="Dead R."/>
            <person name="Young S."/>
            <person name="Zeng Q."/>
            <person name="Koehrsen M."/>
            <person name="Alvarado L."/>
            <person name="Berlin A."/>
            <person name="Chapman S.B."/>
            <person name="Chen Z."/>
            <person name="Freedman E."/>
            <person name="Gellesch M."/>
            <person name="Goldberg J."/>
            <person name="Griggs A."/>
            <person name="Gujja S."/>
            <person name="Heilman E.R."/>
            <person name="Heiman D."/>
            <person name="Hepburn T."/>
            <person name="Howarth C."/>
            <person name="Jen D."/>
            <person name="Larson L."/>
            <person name="Mehta T."/>
            <person name="Neiman D."/>
            <person name="Pearson M."/>
            <person name="Roberts A."/>
            <person name="Saif S."/>
            <person name="Shea T."/>
            <person name="Shenoy N."/>
            <person name="Sisk P."/>
            <person name="Stolte C."/>
            <person name="Sykes S."/>
            <person name="Walk T."/>
            <person name="White J."/>
            <person name="Yandava C."/>
            <person name="Haas B."/>
            <person name="Nusbaum C."/>
            <person name="Birren B."/>
        </authorList>
    </citation>
    <scope>NUCLEOTIDE SEQUENCE</scope>
    <source>
        <strain evidence="2">R3-111a-1</strain>
    </source>
</reference>
<dbReference type="GeneID" id="20349607"/>
<protein>
    <recommendedName>
        <fullName evidence="1">VOC domain-containing protein</fullName>
    </recommendedName>
</protein>
<dbReference type="InterPro" id="IPR037523">
    <property type="entry name" value="VOC_core"/>
</dbReference>
<dbReference type="Pfam" id="PF00903">
    <property type="entry name" value="Glyoxalase"/>
    <property type="match status" value="1"/>
</dbReference>
<dbReference type="Proteomes" id="UP000006039">
    <property type="component" value="Unassembled WGS sequence"/>
</dbReference>
<dbReference type="InterPro" id="IPR004360">
    <property type="entry name" value="Glyas_Fos-R_dOase_dom"/>
</dbReference>
<evidence type="ECO:0000313" key="3">
    <source>
        <dbReference type="EnsemblFungi" id="EJT72283"/>
    </source>
</evidence>
<dbReference type="InterPro" id="IPR029068">
    <property type="entry name" value="Glyas_Bleomycin-R_OHBP_Dase"/>
</dbReference>
<organism evidence="2">
    <name type="scientific">Gaeumannomyces tritici (strain R3-111a-1)</name>
    <name type="common">Wheat and barley take-all root rot fungus</name>
    <name type="synonym">Gaeumannomyces graminis var. tritici</name>
    <dbReference type="NCBI Taxonomy" id="644352"/>
    <lineage>
        <taxon>Eukaryota</taxon>
        <taxon>Fungi</taxon>
        <taxon>Dikarya</taxon>
        <taxon>Ascomycota</taxon>
        <taxon>Pezizomycotina</taxon>
        <taxon>Sordariomycetes</taxon>
        <taxon>Sordariomycetidae</taxon>
        <taxon>Magnaporthales</taxon>
        <taxon>Magnaporthaceae</taxon>
        <taxon>Gaeumannomyces</taxon>
    </lineage>
</organism>
<gene>
    <name evidence="3" type="primary">20349607</name>
    <name evidence="2" type="ORF">GGTG_09149</name>
</gene>
<dbReference type="EnsemblFungi" id="EJT72283">
    <property type="protein sequence ID" value="EJT72283"/>
    <property type="gene ID" value="GGTG_09149"/>
</dbReference>
<dbReference type="Gene3D" id="3.10.180.10">
    <property type="entry name" value="2,3-Dihydroxybiphenyl 1,2-Dioxygenase, domain 1"/>
    <property type="match status" value="1"/>
</dbReference>
<sequence length="149" mass="16383">MAATQPGRPVELAHFVVRTHDMDSAADSYQKLLAADVVQRTERMTFLSYDREHHRLAVALDPSRLPRPRANGSAAPTTPQAVCGFDHVAFTFGSVGDLLRGYRARKELGLEPLYCLNHGVSASMYYADPDGNKVELQAQNLADPDMARA</sequence>
<evidence type="ECO:0000313" key="4">
    <source>
        <dbReference type="Proteomes" id="UP000006039"/>
    </source>
</evidence>
<dbReference type="OrthoDB" id="5371818at2759"/>
<dbReference type="EMBL" id="GL385399">
    <property type="protein sequence ID" value="EJT72283.1"/>
    <property type="molecule type" value="Genomic_DNA"/>
</dbReference>
<dbReference type="VEuPathDB" id="FungiDB:GGTG_09149"/>
<name>J3P6K8_GAET3</name>
<reference evidence="3" key="5">
    <citation type="submission" date="2018-04" db="UniProtKB">
        <authorList>
            <consortium name="EnsemblFungi"/>
        </authorList>
    </citation>
    <scope>IDENTIFICATION</scope>
    <source>
        <strain evidence="3">R3-111a-1</strain>
    </source>
</reference>
<dbReference type="PROSITE" id="PS51819">
    <property type="entry name" value="VOC"/>
    <property type="match status" value="1"/>
</dbReference>
<keyword evidence="4" id="KW-1185">Reference proteome</keyword>
<feature type="domain" description="VOC" evidence="1">
    <location>
        <begin position="11"/>
        <end position="139"/>
    </location>
</feature>
<evidence type="ECO:0000259" key="1">
    <source>
        <dbReference type="PROSITE" id="PS51819"/>
    </source>
</evidence>